<dbReference type="PANTHER" id="PTHR30465">
    <property type="entry name" value="INNER MEMBRANE ABC TRANSPORTER"/>
    <property type="match status" value="1"/>
</dbReference>
<evidence type="ECO:0000256" key="2">
    <source>
        <dbReference type="ARBA" id="ARBA00022448"/>
    </source>
</evidence>
<keyword evidence="5 7" id="KW-1133">Transmembrane helix</keyword>
<dbReference type="GO" id="GO:0005886">
    <property type="term" value="C:plasma membrane"/>
    <property type="evidence" value="ECO:0007669"/>
    <property type="project" value="UniProtKB-SubCell"/>
</dbReference>
<sequence>MLAFVIRRLLYSIPVALGVYGITFALFHIRDPMAIARTNLQQAPVPVLQNWVRANGYHLPYFLNLPYMAEEVRADGRAHPEFKEHGILYSRFFLGLEDLLTGDFGTDRSGRRIAGEIVRRAGPSLMLMTPSFFVTLLLSLALSVLAAYRRGHLDSSLRLISVSLMSIPLPAFLLASGWIFGDLVRLFPIHGSITPAVAVAVIAGIGSNIRFFRTVLADSVTAPFVRAARLRGATDNVLMVRHILRNTMIPILTTVVISLPFLISGSLLLEQFYGIAGMGDMLFTAILSQDFPVIRAMVYMGAFLYMTGNILTDISYALADPRIRLE</sequence>
<dbReference type="Proteomes" id="UP000460298">
    <property type="component" value="Unassembled WGS sequence"/>
</dbReference>
<proteinExistence type="inferred from homology"/>
<keyword evidence="2 7" id="KW-0813">Transport</keyword>
<evidence type="ECO:0000256" key="6">
    <source>
        <dbReference type="ARBA" id="ARBA00023136"/>
    </source>
</evidence>
<reference evidence="9 10" key="1">
    <citation type="submission" date="2019-10" db="EMBL/GenBank/DDBJ databases">
        <title>Extracellular Electron Transfer in a Candidatus Methanoperedens spp. Enrichment Culture.</title>
        <authorList>
            <person name="Berger S."/>
            <person name="Rangel Shaw D."/>
            <person name="Berben T."/>
            <person name="In 'T Zandt M."/>
            <person name="Frank J."/>
            <person name="Reimann J."/>
            <person name="Jetten M.S.M."/>
            <person name="Welte C.U."/>
        </authorList>
    </citation>
    <scope>NUCLEOTIDE SEQUENCE [LARGE SCALE GENOMIC DNA]</scope>
    <source>
        <strain evidence="9">SB12</strain>
    </source>
</reference>
<feature type="transmembrane region" description="Helical" evidence="7">
    <location>
        <begin position="125"/>
        <end position="147"/>
    </location>
</feature>
<keyword evidence="6 7" id="KW-0472">Membrane</keyword>
<evidence type="ECO:0000313" key="10">
    <source>
        <dbReference type="Proteomes" id="UP000460298"/>
    </source>
</evidence>
<evidence type="ECO:0000256" key="5">
    <source>
        <dbReference type="ARBA" id="ARBA00022989"/>
    </source>
</evidence>
<dbReference type="EMBL" id="WBUI01000016">
    <property type="protein sequence ID" value="KAB2930991.1"/>
    <property type="molecule type" value="Genomic_DNA"/>
</dbReference>
<feature type="transmembrane region" description="Helical" evidence="7">
    <location>
        <begin position="249"/>
        <end position="276"/>
    </location>
</feature>
<evidence type="ECO:0000259" key="8">
    <source>
        <dbReference type="PROSITE" id="PS50928"/>
    </source>
</evidence>
<dbReference type="InterPro" id="IPR000515">
    <property type="entry name" value="MetI-like"/>
</dbReference>
<feature type="transmembrane region" description="Helical" evidence="7">
    <location>
        <begin position="186"/>
        <end position="206"/>
    </location>
</feature>
<evidence type="ECO:0000313" key="9">
    <source>
        <dbReference type="EMBL" id="KAB2930991.1"/>
    </source>
</evidence>
<comment type="caution">
    <text evidence="9">The sequence shown here is derived from an EMBL/GenBank/DDBJ whole genome shotgun (WGS) entry which is preliminary data.</text>
</comment>
<dbReference type="PROSITE" id="PS50928">
    <property type="entry name" value="ABC_TM1"/>
    <property type="match status" value="1"/>
</dbReference>
<evidence type="ECO:0000256" key="1">
    <source>
        <dbReference type="ARBA" id="ARBA00004651"/>
    </source>
</evidence>
<feature type="transmembrane region" description="Helical" evidence="7">
    <location>
        <begin position="159"/>
        <end position="180"/>
    </location>
</feature>
<feature type="transmembrane region" description="Helical" evidence="7">
    <location>
        <begin position="9"/>
        <end position="29"/>
    </location>
</feature>
<keyword evidence="3" id="KW-1003">Cell membrane</keyword>
<feature type="domain" description="ABC transmembrane type-1" evidence="8">
    <location>
        <begin position="121"/>
        <end position="312"/>
    </location>
</feature>
<dbReference type="CDD" id="cd06261">
    <property type="entry name" value="TM_PBP2"/>
    <property type="match status" value="1"/>
</dbReference>
<dbReference type="Pfam" id="PF00528">
    <property type="entry name" value="BPD_transp_1"/>
    <property type="match status" value="1"/>
</dbReference>
<accession>A0A833GZV0</accession>
<dbReference type="Gene3D" id="1.10.3720.10">
    <property type="entry name" value="MetI-like"/>
    <property type="match status" value="1"/>
</dbReference>
<name>A0A833GZV0_9LEPT</name>
<dbReference type="AlphaFoldDB" id="A0A833GZV0"/>
<keyword evidence="4 7" id="KW-0812">Transmembrane</keyword>
<gene>
    <name evidence="9" type="ORF">F9K24_14960</name>
</gene>
<organism evidence="9 10">
    <name type="scientific">Leptonema illini</name>
    <dbReference type="NCBI Taxonomy" id="183"/>
    <lineage>
        <taxon>Bacteria</taxon>
        <taxon>Pseudomonadati</taxon>
        <taxon>Spirochaetota</taxon>
        <taxon>Spirochaetia</taxon>
        <taxon>Leptospirales</taxon>
        <taxon>Leptospiraceae</taxon>
        <taxon>Leptonema</taxon>
    </lineage>
</organism>
<dbReference type="GO" id="GO:0055085">
    <property type="term" value="P:transmembrane transport"/>
    <property type="evidence" value="ECO:0007669"/>
    <property type="project" value="InterPro"/>
</dbReference>
<comment type="subcellular location">
    <subcellularLocation>
        <location evidence="1 7">Cell membrane</location>
        <topology evidence="1 7">Multi-pass membrane protein</topology>
    </subcellularLocation>
</comment>
<dbReference type="PANTHER" id="PTHR30465:SF0">
    <property type="entry name" value="OLIGOPEPTIDE TRANSPORT SYSTEM PERMEASE PROTEIN APPB"/>
    <property type="match status" value="1"/>
</dbReference>
<evidence type="ECO:0000256" key="4">
    <source>
        <dbReference type="ARBA" id="ARBA00022692"/>
    </source>
</evidence>
<dbReference type="SUPFAM" id="SSF161098">
    <property type="entry name" value="MetI-like"/>
    <property type="match status" value="1"/>
</dbReference>
<protein>
    <submittedName>
        <fullName evidence="9">ABC transporter permease</fullName>
    </submittedName>
</protein>
<evidence type="ECO:0000256" key="3">
    <source>
        <dbReference type="ARBA" id="ARBA00022475"/>
    </source>
</evidence>
<evidence type="ECO:0000256" key="7">
    <source>
        <dbReference type="RuleBase" id="RU363032"/>
    </source>
</evidence>
<feature type="transmembrane region" description="Helical" evidence="7">
    <location>
        <begin position="296"/>
        <end position="319"/>
    </location>
</feature>
<comment type="similarity">
    <text evidence="7">Belongs to the binding-protein-dependent transport system permease family.</text>
</comment>
<dbReference type="InterPro" id="IPR035906">
    <property type="entry name" value="MetI-like_sf"/>
</dbReference>